<proteinExistence type="inferred from homology"/>
<dbReference type="PRINTS" id="PR00080">
    <property type="entry name" value="SDRFAMILY"/>
</dbReference>
<protein>
    <submittedName>
        <fullName evidence="4">NAD(P)-dependent dehydrogenase (Short-subunit alcohol dehydrogenase family)</fullName>
    </submittedName>
</protein>
<dbReference type="InterPro" id="IPR036291">
    <property type="entry name" value="NAD(P)-bd_dom_sf"/>
</dbReference>
<dbReference type="PRINTS" id="PR00081">
    <property type="entry name" value="GDHRDH"/>
</dbReference>
<evidence type="ECO:0000256" key="1">
    <source>
        <dbReference type="ARBA" id="ARBA00006484"/>
    </source>
</evidence>
<dbReference type="RefSeq" id="WP_343056550.1">
    <property type="nucleotide sequence ID" value="NZ_JACIBU010000001.1"/>
</dbReference>
<accession>A0A839Y4F1</accession>
<feature type="region of interest" description="Disordered" evidence="3">
    <location>
        <begin position="257"/>
        <end position="291"/>
    </location>
</feature>
<gene>
    <name evidence="4" type="ORF">FHX36_000368</name>
</gene>
<dbReference type="EMBL" id="JACIBU010000001">
    <property type="protein sequence ID" value="MBB3674633.1"/>
    <property type="molecule type" value="Genomic_DNA"/>
</dbReference>
<comment type="similarity">
    <text evidence="1">Belongs to the short-chain dehydrogenases/reductases (SDR) family.</text>
</comment>
<dbReference type="FunFam" id="3.40.50.720:FF:000084">
    <property type="entry name" value="Short-chain dehydrogenase reductase"/>
    <property type="match status" value="1"/>
</dbReference>
<reference evidence="4 5" key="1">
    <citation type="submission" date="2020-08" db="EMBL/GenBank/DDBJ databases">
        <title>Sequencing the genomes of 1000 actinobacteria strains.</title>
        <authorList>
            <person name="Klenk H.-P."/>
        </authorList>
    </citation>
    <scope>NUCLEOTIDE SEQUENCE [LARGE SCALE GENOMIC DNA]</scope>
    <source>
        <strain evidence="4 5">DSM 16678</strain>
    </source>
</reference>
<dbReference type="CDD" id="cd05233">
    <property type="entry name" value="SDR_c"/>
    <property type="match status" value="1"/>
</dbReference>
<name>A0A839Y4F1_9ACTN</name>
<evidence type="ECO:0000313" key="4">
    <source>
        <dbReference type="EMBL" id="MBB3674633.1"/>
    </source>
</evidence>
<dbReference type="Pfam" id="PF13561">
    <property type="entry name" value="adh_short_C2"/>
    <property type="match status" value="1"/>
</dbReference>
<evidence type="ECO:0000256" key="3">
    <source>
        <dbReference type="SAM" id="MobiDB-lite"/>
    </source>
</evidence>
<organism evidence="4 5">
    <name type="scientific">Modestobacter versicolor</name>
    <dbReference type="NCBI Taxonomy" id="429133"/>
    <lineage>
        <taxon>Bacteria</taxon>
        <taxon>Bacillati</taxon>
        <taxon>Actinomycetota</taxon>
        <taxon>Actinomycetes</taxon>
        <taxon>Geodermatophilales</taxon>
        <taxon>Geodermatophilaceae</taxon>
        <taxon>Modestobacter</taxon>
    </lineage>
</organism>
<dbReference type="Proteomes" id="UP000580718">
    <property type="component" value="Unassembled WGS sequence"/>
</dbReference>
<dbReference type="GO" id="GO:0016491">
    <property type="term" value="F:oxidoreductase activity"/>
    <property type="evidence" value="ECO:0007669"/>
    <property type="project" value="UniProtKB-KW"/>
</dbReference>
<evidence type="ECO:0000256" key="2">
    <source>
        <dbReference type="ARBA" id="ARBA00023002"/>
    </source>
</evidence>
<dbReference type="AlphaFoldDB" id="A0A839Y4F1"/>
<sequence>MTDPLDDPFGPAGDPWMAGRTALVTGGGQTGEEPGVGYAISRVFAAHGASVAVLDRDPAAADRTVAAITAAGGTAVPVIADVLDDDACRAAVADAEKALGGLDTLVNNVAVGDRAGVFEVTPERFHQLMDLNLTTAWQMTRHAAPRLPRGGAIVNISSVGVRAGGPGMVYNLAKAGLENLTVGAANTLGPQGVRVNCVQVGAIWGAFAAANMPPHMREVRKGWIGLGTEGTPWDIAQAVLFLASDHARWVSGQVLSVDGGPSTGRPGKPAAAVLTETPPPSTPEGTPLVQA</sequence>
<dbReference type="SUPFAM" id="SSF51735">
    <property type="entry name" value="NAD(P)-binding Rossmann-fold domains"/>
    <property type="match status" value="1"/>
</dbReference>
<dbReference type="InterPro" id="IPR002347">
    <property type="entry name" value="SDR_fam"/>
</dbReference>
<comment type="caution">
    <text evidence="4">The sequence shown here is derived from an EMBL/GenBank/DDBJ whole genome shotgun (WGS) entry which is preliminary data.</text>
</comment>
<dbReference type="PANTHER" id="PTHR43639">
    <property type="entry name" value="OXIDOREDUCTASE, SHORT-CHAIN DEHYDROGENASE/REDUCTASE FAMILY (AFU_ORTHOLOGUE AFUA_5G02870)"/>
    <property type="match status" value="1"/>
</dbReference>
<evidence type="ECO:0000313" key="5">
    <source>
        <dbReference type="Proteomes" id="UP000580718"/>
    </source>
</evidence>
<dbReference type="Gene3D" id="3.40.50.720">
    <property type="entry name" value="NAD(P)-binding Rossmann-like Domain"/>
    <property type="match status" value="1"/>
</dbReference>
<dbReference type="PANTHER" id="PTHR43639:SF1">
    <property type="entry name" value="SHORT-CHAIN DEHYDROGENASE_REDUCTASE FAMILY PROTEIN"/>
    <property type="match status" value="1"/>
</dbReference>
<keyword evidence="2" id="KW-0560">Oxidoreductase</keyword>